<sequence>MASSLRFHNRTGTLVTLSDDNRTAQRNYPTQEFNNGVILSNDTLKDNQIFEVKIDKKVNSWSGSIEIGVTTCDPDSLIFPISATGFREGTWVMSGSSVLKDGHSMIEEYGADLDQLSEGDRVGVMRSAEGELHFFVNRVDQGVAASEIPPAVYAVVDMYGKCAQVSIIDPDSTDNRNTVNVLSNEVAHQLANEFLVQLSNQIVNDLATRTTEPVATPDEPIDSQNNSNDRLQFHERCGTLVKLSNNHLTAERRRPLDEFNNGVVMTNRPLKNDELFELRLDRLVDKWSGSIEVGVTTHNPSVLDFPATMTNMRSGTIMMSGCGILTNGKGTRREYGQYNLDALAEGDRIGLIRKSSGILHYYINGHDQGMAATNTPSVVWGVVDLYGMAVKVTILDQNDPGYPGNCQPSLPLERSNIFRQYPDMYDENFEELAESDRLQFHLRCGSHAAVINNNKTAHRPNHVHQATLLSHVHQATLLTVMYTRLYFSQSSRQDYTSHSHIHQTTLLTVVYTRLYLSQSCIPGYTCHSHVYQAILITVMYTRLHLSQSCIPGYTCHSHVHQAIIITVMYTRIHFSQSCIPGYTSQSCTPGYTSHSQVDQTSLLTVIYTRLHFSQSCIPGYTCHSHVYQATLVTDMYTRL</sequence>
<accession>A0AAE0W6P3</accession>
<dbReference type="Proteomes" id="UP001195483">
    <property type="component" value="Unassembled WGS sequence"/>
</dbReference>
<proteinExistence type="predicted"/>
<reference evidence="2" key="3">
    <citation type="submission" date="2023-05" db="EMBL/GenBank/DDBJ databases">
        <authorList>
            <person name="Smith C.H."/>
        </authorList>
    </citation>
    <scope>NUCLEOTIDE SEQUENCE</scope>
    <source>
        <strain evidence="2">CHS0354</strain>
        <tissue evidence="2">Mantle</tissue>
    </source>
</reference>
<evidence type="ECO:0000259" key="1">
    <source>
        <dbReference type="PROSITE" id="PS51065"/>
    </source>
</evidence>
<dbReference type="EMBL" id="JAEAOA010001808">
    <property type="protein sequence ID" value="KAK3603481.1"/>
    <property type="molecule type" value="Genomic_DNA"/>
</dbReference>
<keyword evidence="3" id="KW-1185">Reference proteome</keyword>
<dbReference type="InterPro" id="IPR006573">
    <property type="entry name" value="NHR_dom"/>
</dbReference>
<comment type="caution">
    <text evidence="2">The sequence shown here is derived from an EMBL/GenBank/DDBJ whole genome shotgun (WGS) entry which is preliminary data.</text>
</comment>
<dbReference type="FunFam" id="2.60.120.920:FF:000001">
    <property type="entry name" value="neuralized-like protein 4 isoform X1"/>
    <property type="match status" value="2"/>
</dbReference>
<organism evidence="2 3">
    <name type="scientific">Potamilus streckersoni</name>
    <dbReference type="NCBI Taxonomy" id="2493646"/>
    <lineage>
        <taxon>Eukaryota</taxon>
        <taxon>Metazoa</taxon>
        <taxon>Spiralia</taxon>
        <taxon>Lophotrochozoa</taxon>
        <taxon>Mollusca</taxon>
        <taxon>Bivalvia</taxon>
        <taxon>Autobranchia</taxon>
        <taxon>Heteroconchia</taxon>
        <taxon>Palaeoheterodonta</taxon>
        <taxon>Unionida</taxon>
        <taxon>Unionoidea</taxon>
        <taxon>Unionidae</taxon>
        <taxon>Ambleminae</taxon>
        <taxon>Lampsilini</taxon>
        <taxon>Potamilus</taxon>
    </lineage>
</organism>
<dbReference type="Gene3D" id="2.60.120.920">
    <property type="match status" value="2"/>
</dbReference>
<protein>
    <recommendedName>
        <fullName evidence="1">NHR domain-containing protein</fullName>
    </recommendedName>
</protein>
<gene>
    <name evidence="2" type="ORF">CHS0354_030322</name>
</gene>
<dbReference type="Pfam" id="PF07177">
    <property type="entry name" value="Neuralized"/>
    <property type="match status" value="2"/>
</dbReference>
<reference evidence="2" key="2">
    <citation type="journal article" date="2021" name="Genome Biol. Evol.">
        <title>Developing a high-quality reference genome for a parasitic bivalve with doubly uniparental inheritance (Bivalvia: Unionida).</title>
        <authorList>
            <person name="Smith C.H."/>
        </authorList>
    </citation>
    <scope>NUCLEOTIDE SEQUENCE</scope>
    <source>
        <strain evidence="2">CHS0354</strain>
        <tissue evidence="2">Mantle</tissue>
    </source>
</reference>
<feature type="domain" description="NHR" evidence="1">
    <location>
        <begin position="4"/>
        <end position="170"/>
    </location>
</feature>
<dbReference type="PANTHER" id="PTHR12429:SF14">
    <property type="entry name" value="NEURALIZED-LIKE PROTEIN 4"/>
    <property type="match status" value="1"/>
</dbReference>
<dbReference type="InterPro" id="IPR013320">
    <property type="entry name" value="ConA-like_dom_sf"/>
</dbReference>
<dbReference type="GO" id="GO:0061630">
    <property type="term" value="F:ubiquitin protein ligase activity"/>
    <property type="evidence" value="ECO:0007669"/>
    <property type="project" value="TreeGrafter"/>
</dbReference>
<dbReference type="InterPro" id="IPR037962">
    <property type="entry name" value="Neuralized"/>
</dbReference>
<dbReference type="SMART" id="SM00588">
    <property type="entry name" value="NEUZ"/>
    <property type="match status" value="2"/>
</dbReference>
<dbReference type="PANTHER" id="PTHR12429">
    <property type="entry name" value="NEURALIZED"/>
    <property type="match status" value="1"/>
</dbReference>
<evidence type="ECO:0000313" key="2">
    <source>
        <dbReference type="EMBL" id="KAK3603481.1"/>
    </source>
</evidence>
<dbReference type="PROSITE" id="PS51065">
    <property type="entry name" value="NHR"/>
    <property type="match status" value="2"/>
</dbReference>
<evidence type="ECO:0000313" key="3">
    <source>
        <dbReference type="Proteomes" id="UP001195483"/>
    </source>
</evidence>
<dbReference type="AlphaFoldDB" id="A0AAE0W6P3"/>
<reference evidence="2" key="1">
    <citation type="journal article" date="2021" name="Genome Biol. Evol.">
        <title>A High-Quality Reference Genome for a Parasitic Bivalve with Doubly Uniparental Inheritance (Bivalvia: Unionida).</title>
        <authorList>
            <person name="Smith C.H."/>
        </authorList>
    </citation>
    <scope>NUCLEOTIDE SEQUENCE</scope>
    <source>
        <strain evidence="2">CHS0354</strain>
    </source>
</reference>
<dbReference type="InterPro" id="IPR043136">
    <property type="entry name" value="B30.2/SPRY_sf"/>
</dbReference>
<dbReference type="CDD" id="cd12887">
    <property type="entry name" value="SPRY_NHR_like"/>
    <property type="match status" value="2"/>
</dbReference>
<feature type="domain" description="NHR" evidence="1">
    <location>
        <begin position="230"/>
        <end position="397"/>
    </location>
</feature>
<dbReference type="SUPFAM" id="SSF49899">
    <property type="entry name" value="Concanavalin A-like lectins/glucanases"/>
    <property type="match status" value="1"/>
</dbReference>
<name>A0AAE0W6P3_9BIVA</name>